<feature type="transmembrane region" description="Helical" evidence="1">
    <location>
        <begin position="247"/>
        <end position="268"/>
    </location>
</feature>
<evidence type="ECO:0000259" key="2">
    <source>
        <dbReference type="Pfam" id="PF07786"/>
    </source>
</evidence>
<name>A0ABV7FGE7_9GAMM</name>
<feature type="transmembrane region" description="Helical" evidence="1">
    <location>
        <begin position="49"/>
        <end position="69"/>
    </location>
</feature>
<keyword evidence="1" id="KW-0812">Transmembrane</keyword>
<feature type="transmembrane region" description="Helical" evidence="1">
    <location>
        <begin position="81"/>
        <end position="100"/>
    </location>
</feature>
<protein>
    <submittedName>
        <fullName evidence="3">Acyltransferase family protein</fullName>
    </submittedName>
</protein>
<dbReference type="EMBL" id="JBHRTF010000004">
    <property type="protein sequence ID" value="MFC3116305.1"/>
    <property type="molecule type" value="Genomic_DNA"/>
</dbReference>
<feature type="transmembrane region" description="Helical" evidence="1">
    <location>
        <begin position="7"/>
        <end position="29"/>
    </location>
</feature>
<organism evidence="3 4">
    <name type="scientific">Cellvibrio fontiphilus</name>
    <dbReference type="NCBI Taxonomy" id="1815559"/>
    <lineage>
        <taxon>Bacteria</taxon>
        <taxon>Pseudomonadati</taxon>
        <taxon>Pseudomonadota</taxon>
        <taxon>Gammaproteobacteria</taxon>
        <taxon>Cellvibrionales</taxon>
        <taxon>Cellvibrionaceae</taxon>
        <taxon>Cellvibrio</taxon>
    </lineage>
</organism>
<dbReference type="GO" id="GO:0016746">
    <property type="term" value="F:acyltransferase activity"/>
    <property type="evidence" value="ECO:0007669"/>
    <property type="project" value="UniProtKB-KW"/>
</dbReference>
<reference evidence="4" key="1">
    <citation type="journal article" date="2019" name="Int. J. Syst. Evol. Microbiol.">
        <title>The Global Catalogue of Microorganisms (GCM) 10K type strain sequencing project: providing services to taxonomists for standard genome sequencing and annotation.</title>
        <authorList>
            <consortium name="The Broad Institute Genomics Platform"/>
            <consortium name="The Broad Institute Genome Sequencing Center for Infectious Disease"/>
            <person name="Wu L."/>
            <person name="Ma J."/>
        </authorList>
    </citation>
    <scope>NUCLEOTIDE SEQUENCE [LARGE SCALE GENOMIC DNA]</scope>
    <source>
        <strain evidence="4">KCTC 52237</strain>
    </source>
</reference>
<feature type="transmembrane region" description="Helical" evidence="1">
    <location>
        <begin position="112"/>
        <end position="130"/>
    </location>
</feature>
<keyword evidence="3" id="KW-0808">Transferase</keyword>
<evidence type="ECO:0000313" key="4">
    <source>
        <dbReference type="Proteomes" id="UP001595555"/>
    </source>
</evidence>
<gene>
    <name evidence="3" type="ORF">ACFODX_12105</name>
</gene>
<evidence type="ECO:0000256" key="1">
    <source>
        <dbReference type="SAM" id="Phobius"/>
    </source>
</evidence>
<feature type="transmembrane region" description="Helical" evidence="1">
    <location>
        <begin position="223"/>
        <end position="241"/>
    </location>
</feature>
<feature type="transmembrane region" description="Helical" evidence="1">
    <location>
        <begin position="332"/>
        <end position="353"/>
    </location>
</feature>
<evidence type="ECO:0000313" key="3">
    <source>
        <dbReference type="EMBL" id="MFC3116305.1"/>
    </source>
</evidence>
<feature type="domain" description="Heparan-alpha-glucosaminide N-acetyltransferase catalytic" evidence="2">
    <location>
        <begin position="5"/>
        <end position="214"/>
    </location>
</feature>
<dbReference type="Pfam" id="PF07786">
    <property type="entry name" value="HGSNAT_cat"/>
    <property type="match status" value="1"/>
</dbReference>
<dbReference type="InterPro" id="IPR012429">
    <property type="entry name" value="HGSNAT_cat"/>
</dbReference>
<feature type="transmembrane region" description="Helical" evidence="1">
    <location>
        <begin position="190"/>
        <end position="211"/>
    </location>
</feature>
<sequence>MVKQRFLALDVMRGLTLALMILVNTPGSWNHVYAPLLHADWHGATPTDFVFPFFMFIVGSAMFFAVRGLQQLTPAAQAQKILRRVLLLFIIGVLLSAYPFTQPLEQWRVMGVLQRIAIAYGFAAFIILYFGFAGRTLISAVILLVYWALLNLAADPYSLEHNLVRQLDIALLGESHLWQGKGLAFDPEGILSTFPSIVNVIIGFEATRVLLASENKTKALSQLFVAALLLIAVAILWHNLFPINKSLWTSSFVLLTCGVAILWLLLLVKVEESAVANAIKPVYRFFEIIGKNPLFIYVLSGLLATTLYLIPVGDKSAYVALYDGFQRITDPYLASLLFALLMVLVLWFVAWVLHKRNIIISL</sequence>
<dbReference type="Proteomes" id="UP001595555">
    <property type="component" value="Unassembled WGS sequence"/>
</dbReference>
<keyword evidence="4" id="KW-1185">Reference proteome</keyword>
<dbReference type="RefSeq" id="WP_378119436.1">
    <property type="nucleotide sequence ID" value="NZ_JBHRTF010000004.1"/>
</dbReference>
<keyword evidence="1" id="KW-1133">Transmembrane helix</keyword>
<proteinExistence type="predicted"/>
<keyword evidence="1" id="KW-0472">Membrane</keyword>
<feature type="transmembrane region" description="Helical" evidence="1">
    <location>
        <begin position="137"/>
        <end position="154"/>
    </location>
</feature>
<accession>A0ABV7FGE7</accession>
<keyword evidence="3" id="KW-0012">Acyltransferase</keyword>
<feature type="transmembrane region" description="Helical" evidence="1">
    <location>
        <begin position="294"/>
        <end position="312"/>
    </location>
</feature>
<dbReference type="PANTHER" id="PTHR31061:SF24">
    <property type="entry name" value="LD22376P"/>
    <property type="match status" value="1"/>
</dbReference>
<comment type="caution">
    <text evidence="3">The sequence shown here is derived from an EMBL/GenBank/DDBJ whole genome shotgun (WGS) entry which is preliminary data.</text>
</comment>
<dbReference type="PANTHER" id="PTHR31061">
    <property type="entry name" value="LD22376P"/>
    <property type="match status" value="1"/>
</dbReference>